<dbReference type="EMBL" id="JAPJDZ010000001">
    <property type="protein sequence ID" value="MDP5134363.1"/>
    <property type="molecule type" value="Genomic_DNA"/>
</dbReference>
<protein>
    <submittedName>
        <fullName evidence="1">Uncharacterized protein</fullName>
    </submittedName>
</protein>
<name>A0ABT9HTB4_9GAMM</name>
<gene>
    <name evidence="1" type="ORF">ORJ04_00180</name>
</gene>
<accession>A0ABT9HTB4</accession>
<keyword evidence="2" id="KW-1185">Reference proteome</keyword>
<dbReference type="RefSeq" id="WP_305972951.1">
    <property type="nucleotide sequence ID" value="NZ_JAPJDZ010000001.1"/>
</dbReference>
<evidence type="ECO:0000313" key="1">
    <source>
        <dbReference type="EMBL" id="MDP5134363.1"/>
    </source>
</evidence>
<organism evidence="1 2">
    <name type="scientific">Rheinheimera baltica</name>
    <dbReference type="NCBI Taxonomy" id="67576"/>
    <lineage>
        <taxon>Bacteria</taxon>
        <taxon>Pseudomonadati</taxon>
        <taxon>Pseudomonadota</taxon>
        <taxon>Gammaproteobacteria</taxon>
        <taxon>Chromatiales</taxon>
        <taxon>Chromatiaceae</taxon>
        <taxon>Rheinheimera</taxon>
    </lineage>
</organism>
<proteinExistence type="predicted"/>
<dbReference type="Proteomes" id="UP001231109">
    <property type="component" value="Unassembled WGS sequence"/>
</dbReference>
<reference evidence="1 2" key="1">
    <citation type="submission" date="2022-11" db="EMBL/GenBank/DDBJ databases">
        <title>Viruses from the air-sea interface of a natural surface slick.</title>
        <authorList>
            <person name="Rahlff J."/>
            <person name="Holmfeldt K."/>
        </authorList>
    </citation>
    <scope>NUCLEOTIDE SEQUENCE [LARGE SCALE GENOMIC DNA]</scope>
    <source>
        <strain evidence="1 2">SMS4</strain>
    </source>
</reference>
<sequence length="62" mass="6959">MLVKKRDIANSDSHTFNKAARGSLFNAPRPLTSQEIEALREDKKQAHKEAVAILKTMTLPKI</sequence>
<comment type="caution">
    <text evidence="1">The sequence shown here is derived from an EMBL/GenBank/DDBJ whole genome shotgun (WGS) entry which is preliminary data.</text>
</comment>
<evidence type="ECO:0000313" key="2">
    <source>
        <dbReference type="Proteomes" id="UP001231109"/>
    </source>
</evidence>